<accession>A0A6J8B8W4</accession>
<keyword evidence="2" id="KW-1003">Cell membrane</keyword>
<keyword evidence="3 10" id="KW-0812">Transmembrane</keyword>
<dbReference type="PROSITE" id="PS00237">
    <property type="entry name" value="G_PROTEIN_RECEP_F1_1"/>
    <property type="match status" value="1"/>
</dbReference>
<evidence type="ECO:0000313" key="14">
    <source>
        <dbReference type="EMBL" id="CAC5378417.1"/>
    </source>
</evidence>
<feature type="transmembrane region" description="Helical" evidence="12">
    <location>
        <begin position="115"/>
        <end position="136"/>
    </location>
</feature>
<keyword evidence="6 12" id="KW-0472">Membrane</keyword>
<keyword evidence="15" id="KW-1185">Reference proteome</keyword>
<evidence type="ECO:0000256" key="5">
    <source>
        <dbReference type="ARBA" id="ARBA00023040"/>
    </source>
</evidence>
<dbReference type="PROSITE" id="PS50262">
    <property type="entry name" value="G_PROTEIN_RECEP_F1_2"/>
    <property type="match status" value="1"/>
</dbReference>
<keyword evidence="8" id="KW-0325">Glycoprotein</keyword>
<dbReference type="InterPro" id="IPR000276">
    <property type="entry name" value="GPCR_Rhodpsn"/>
</dbReference>
<dbReference type="GO" id="GO:0007189">
    <property type="term" value="P:adenylate cyclase-activating G protein-coupled receptor signaling pathway"/>
    <property type="evidence" value="ECO:0007669"/>
    <property type="project" value="TreeGrafter"/>
</dbReference>
<evidence type="ECO:0000256" key="4">
    <source>
        <dbReference type="ARBA" id="ARBA00022989"/>
    </source>
</evidence>
<dbReference type="SUPFAM" id="SSF81321">
    <property type="entry name" value="Family A G protein-coupled receptor-like"/>
    <property type="match status" value="1"/>
</dbReference>
<evidence type="ECO:0000256" key="1">
    <source>
        <dbReference type="ARBA" id="ARBA00004651"/>
    </source>
</evidence>
<dbReference type="CDD" id="cd14981">
    <property type="entry name" value="7tmA_Prostanoid_R"/>
    <property type="match status" value="1"/>
</dbReference>
<keyword evidence="4 12" id="KW-1133">Transmembrane helix</keyword>
<dbReference type="GO" id="GO:0007204">
    <property type="term" value="P:positive regulation of cytosolic calcium ion concentration"/>
    <property type="evidence" value="ECO:0007669"/>
    <property type="project" value="TreeGrafter"/>
</dbReference>
<keyword evidence="5 10" id="KW-0297">G-protein coupled receptor</keyword>
<dbReference type="PANTHER" id="PTHR11866">
    <property type="entry name" value="G-PROTEIN COUPLED RECEPTOR FAMILY 1 MEMBER"/>
    <property type="match status" value="1"/>
</dbReference>
<feature type="transmembrane region" description="Helical" evidence="12">
    <location>
        <begin position="204"/>
        <end position="234"/>
    </location>
</feature>
<evidence type="ECO:0000259" key="13">
    <source>
        <dbReference type="PROSITE" id="PS50262"/>
    </source>
</evidence>
<feature type="transmembrane region" description="Helical" evidence="12">
    <location>
        <begin position="156"/>
        <end position="184"/>
    </location>
</feature>
<dbReference type="PANTHER" id="PTHR11866:SF16">
    <property type="entry name" value="PROSTAGLANDIN E2 RECEPTOR EP4 SUBTYPE-LIKE PROTEIN"/>
    <property type="match status" value="1"/>
</dbReference>
<feature type="domain" description="G-protein coupled receptors family 1 profile" evidence="13">
    <location>
        <begin position="54"/>
        <end position="312"/>
    </location>
</feature>
<dbReference type="Gene3D" id="1.20.1070.10">
    <property type="entry name" value="Rhodopsin 7-helix transmembrane proteins"/>
    <property type="match status" value="1"/>
</dbReference>
<evidence type="ECO:0000256" key="7">
    <source>
        <dbReference type="ARBA" id="ARBA00023170"/>
    </source>
</evidence>
<dbReference type="GO" id="GO:0004930">
    <property type="term" value="F:G protein-coupled receptor activity"/>
    <property type="evidence" value="ECO:0007669"/>
    <property type="project" value="UniProtKB-KW"/>
</dbReference>
<comment type="similarity">
    <text evidence="10">Belongs to the G-protein coupled receptor 1 family.</text>
</comment>
<dbReference type="EMBL" id="CACVKT020002569">
    <property type="protein sequence ID" value="CAC5378417.1"/>
    <property type="molecule type" value="Genomic_DNA"/>
</dbReference>
<evidence type="ECO:0000256" key="10">
    <source>
        <dbReference type="RuleBase" id="RU000688"/>
    </source>
</evidence>
<feature type="transmembrane region" description="Helical" evidence="12">
    <location>
        <begin position="77"/>
        <end position="100"/>
    </location>
</feature>
<dbReference type="GO" id="GO:0005886">
    <property type="term" value="C:plasma membrane"/>
    <property type="evidence" value="ECO:0007669"/>
    <property type="project" value="UniProtKB-SubCell"/>
</dbReference>
<feature type="region of interest" description="Disordered" evidence="11">
    <location>
        <begin position="346"/>
        <end position="382"/>
    </location>
</feature>
<organism evidence="14 15">
    <name type="scientific">Mytilus coruscus</name>
    <name type="common">Sea mussel</name>
    <dbReference type="NCBI Taxonomy" id="42192"/>
    <lineage>
        <taxon>Eukaryota</taxon>
        <taxon>Metazoa</taxon>
        <taxon>Spiralia</taxon>
        <taxon>Lophotrochozoa</taxon>
        <taxon>Mollusca</taxon>
        <taxon>Bivalvia</taxon>
        <taxon>Autobranchia</taxon>
        <taxon>Pteriomorphia</taxon>
        <taxon>Mytilida</taxon>
        <taxon>Mytiloidea</taxon>
        <taxon>Mytilidae</taxon>
        <taxon>Mytilinae</taxon>
        <taxon>Mytilus</taxon>
    </lineage>
</organism>
<proteinExistence type="inferred from homology"/>
<keyword evidence="9 10" id="KW-0807">Transducer</keyword>
<evidence type="ECO:0000256" key="9">
    <source>
        <dbReference type="ARBA" id="ARBA00023224"/>
    </source>
</evidence>
<evidence type="ECO:0000256" key="8">
    <source>
        <dbReference type="ARBA" id="ARBA00023180"/>
    </source>
</evidence>
<feature type="compositionally biased region" description="Basic and acidic residues" evidence="11">
    <location>
        <begin position="355"/>
        <end position="376"/>
    </location>
</feature>
<name>A0A6J8B8W4_MYTCO</name>
<feature type="transmembrane region" description="Helical" evidence="12">
    <location>
        <begin position="42"/>
        <end position="65"/>
    </location>
</feature>
<feature type="transmembrane region" description="Helical" evidence="12">
    <location>
        <begin position="255"/>
        <end position="275"/>
    </location>
</feature>
<evidence type="ECO:0000313" key="15">
    <source>
        <dbReference type="Proteomes" id="UP000507470"/>
    </source>
</evidence>
<dbReference type="PRINTS" id="PR00237">
    <property type="entry name" value="GPCRRHODOPSN"/>
</dbReference>
<evidence type="ECO:0000256" key="6">
    <source>
        <dbReference type="ARBA" id="ARBA00023136"/>
    </source>
</evidence>
<protein>
    <submittedName>
        <fullName evidence="14">PTGER4</fullName>
    </submittedName>
</protein>
<comment type="subcellular location">
    <subcellularLocation>
        <location evidence="1">Cell membrane</location>
        <topology evidence="1">Multi-pass membrane protein</topology>
    </subcellularLocation>
</comment>
<dbReference type="Pfam" id="PF00001">
    <property type="entry name" value="7tm_1"/>
    <property type="match status" value="1"/>
</dbReference>
<reference evidence="14 15" key="1">
    <citation type="submission" date="2020-06" db="EMBL/GenBank/DDBJ databases">
        <authorList>
            <person name="Li R."/>
            <person name="Bekaert M."/>
        </authorList>
    </citation>
    <scope>NUCLEOTIDE SEQUENCE [LARGE SCALE GENOMIC DNA]</scope>
    <source>
        <strain evidence="15">wild</strain>
    </source>
</reference>
<dbReference type="PRINTS" id="PR01788">
    <property type="entry name" value="PROSTANOIDR"/>
</dbReference>
<keyword evidence="7 10" id="KW-0675">Receptor</keyword>
<dbReference type="InterPro" id="IPR008365">
    <property type="entry name" value="Prostanoid_rcpt"/>
</dbReference>
<gene>
    <name evidence="14" type="ORF">MCOR_14626</name>
</gene>
<evidence type="ECO:0000256" key="3">
    <source>
        <dbReference type="ARBA" id="ARBA00022692"/>
    </source>
</evidence>
<dbReference type="Proteomes" id="UP000507470">
    <property type="component" value="Unassembled WGS sequence"/>
</dbReference>
<dbReference type="InterPro" id="IPR017452">
    <property type="entry name" value="GPCR_Rhodpsn_7TM"/>
</dbReference>
<evidence type="ECO:0000256" key="12">
    <source>
        <dbReference type="SAM" id="Phobius"/>
    </source>
</evidence>
<sequence length="400" mass="44938">MNTTNDFITMGRSTLLTLLNSTDNATVLPPTKSVGLRPRVPVLSVVSFVLGVIGNILAICVVFRSKERRSLAVFHRFVVALAFTDLFGIITTSPVVFAVFSRKVSLRTSESLCNYMAYMMIFAGLATVLVVGAMAFDRYLAVLHPFKYRSVKKNLIVNMVISGIWLFSVLIAALPLFGLGVNVVHSPDSWCFFNFFGDRVEDKIYGYLYSVLGLGIICLTAMMNLRVIAGIISGRRSVSRRGSISNKKSRYRKDIFISVFLVAIFLVFAICWTPFMVRIIINQSRTVSEDQRADFTALLLATWNQVLDPWVYLLFRHEMLKRFVHLIEKSRGGSVLRRLLSFTGSFRSTSSSSDTQDKQPGENHATSHAEVRHDPWHGNTVCSKDDSETQITVLLTKKMM</sequence>
<evidence type="ECO:0000256" key="11">
    <source>
        <dbReference type="SAM" id="MobiDB-lite"/>
    </source>
</evidence>
<dbReference type="AlphaFoldDB" id="A0A6J8B8W4"/>
<evidence type="ECO:0000256" key="2">
    <source>
        <dbReference type="ARBA" id="ARBA00022475"/>
    </source>
</evidence>
<dbReference type="OrthoDB" id="5959154at2759"/>